<gene>
    <name evidence="3" type="ORF">A2957_01035</name>
</gene>
<keyword evidence="2" id="KW-0812">Transmembrane</keyword>
<dbReference type="AlphaFoldDB" id="A0A1F7IN40"/>
<sequence length="310" mass="36300">MKKTFNKLGTFLHVFYHSLIPVDDYYLKVRSRTHIGFSIKYFFSLILLFTMMLIAFLGIYVHREFPPQTLKGISNQIVTEFPEDLTIILNTNGRLVTNYERPYFLFYKDQQNNPLKFVFVVDTKAEPQKIFEYKSRFLFTERRFVIQWNRQVYTIPYFEPVSDIVIDRSSIADFVAKIAPFINSYYVTLLSSAAVAILGLTMMFFVSKLIYLAFIAGIVFLIAMKLYPSLSYKKTFHIGLHSLTGPIVIEFATIYFGIKPPFTLWFFLLSMIFIFASVHEAYYKKEELKAHPRSIEKSTRTRKKPHSSNG</sequence>
<dbReference type="EMBL" id="MGAK01000012">
    <property type="protein sequence ID" value="OGK44808.1"/>
    <property type="molecule type" value="Genomic_DNA"/>
</dbReference>
<proteinExistence type="predicted"/>
<feature type="transmembrane region" description="Helical" evidence="2">
    <location>
        <begin position="185"/>
        <end position="203"/>
    </location>
</feature>
<comment type="caution">
    <text evidence="3">The sequence shown here is derived from an EMBL/GenBank/DDBJ whole genome shotgun (WGS) entry which is preliminary data.</text>
</comment>
<dbReference type="Pfam" id="PF06691">
    <property type="entry name" value="DUF1189"/>
    <property type="match status" value="1"/>
</dbReference>
<evidence type="ECO:0000256" key="2">
    <source>
        <dbReference type="SAM" id="Phobius"/>
    </source>
</evidence>
<accession>A0A1F7IN40</accession>
<feature type="transmembrane region" description="Helical" evidence="2">
    <location>
        <begin position="209"/>
        <end position="227"/>
    </location>
</feature>
<evidence type="ECO:0000313" key="3">
    <source>
        <dbReference type="EMBL" id="OGK44808.1"/>
    </source>
</evidence>
<evidence type="ECO:0008006" key="5">
    <source>
        <dbReference type="Google" id="ProtNLM"/>
    </source>
</evidence>
<organism evidence="3 4">
    <name type="scientific">Candidatus Roizmanbacteria bacterium RIFCSPLOWO2_01_FULL_38_11</name>
    <dbReference type="NCBI Taxonomy" id="1802060"/>
    <lineage>
        <taxon>Bacteria</taxon>
        <taxon>Candidatus Roizmaniibacteriota</taxon>
    </lineage>
</organism>
<evidence type="ECO:0000313" key="4">
    <source>
        <dbReference type="Proteomes" id="UP000179072"/>
    </source>
</evidence>
<keyword evidence="2" id="KW-1133">Transmembrane helix</keyword>
<feature type="region of interest" description="Disordered" evidence="1">
    <location>
        <begin position="291"/>
        <end position="310"/>
    </location>
</feature>
<feature type="transmembrane region" description="Helical" evidence="2">
    <location>
        <begin position="264"/>
        <end position="283"/>
    </location>
</feature>
<dbReference type="Proteomes" id="UP000179072">
    <property type="component" value="Unassembled WGS sequence"/>
</dbReference>
<protein>
    <recommendedName>
        <fullName evidence="5">DUF1189 domain-containing protein</fullName>
    </recommendedName>
</protein>
<keyword evidence="2" id="KW-0472">Membrane</keyword>
<feature type="transmembrane region" description="Helical" evidence="2">
    <location>
        <begin position="41"/>
        <end position="61"/>
    </location>
</feature>
<feature type="compositionally biased region" description="Basic residues" evidence="1">
    <location>
        <begin position="300"/>
        <end position="310"/>
    </location>
</feature>
<evidence type="ECO:0000256" key="1">
    <source>
        <dbReference type="SAM" id="MobiDB-lite"/>
    </source>
</evidence>
<dbReference type="InterPro" id="IPR009574">
    <property type="entry name" value="DUF1189"/>
</dbReference>
<name>A0A1F7IN40_9BACT</name>
<feature type="transmembrane region" description="Helical" evidence="2">
    <location>
        <begin position="239"/>
        <end position="258"/>
    </location>
</feature>
<reference evidence="3 4" key="1">
    <citation type="journal article" date="2016" name="Nat. Commun.">
        <title>Thousands of microbial genomes shed light on interconnected biogeochemical processes in an aquifer system.</title>
        <authorList>
            <person name="Anantharaman K."/>
            <person name="Brown C.T."/>
            <person name="Hug L.A."/>
            <person name="Sharon I."/>
            <person name="Castelle C.J."/>
            <person name="Probst A.J."/>
            <person name="Thomas B.C."/>
            <person name="Singh A."/>
            <person name="Wilkins M.J."/>
            <person name="Karaoz U."/>
            <person name="Brodie E.L."/>
            <person name="Williams K.H."/>
            <person name="Hubbard S.S."/>
            <person name="Banfield J.F."/>
        </authorList>
    </citation>
    <scope>NUCLEOTIDE SEQUENCE [LARGE SCALE GENOMIC DNA]</scope>
</reference>